<dbReference type="EMBL" id="FUEG01000017">
    <property type="protein sequence ID" value="SJL12589.1"/>
    <property type="molecule type" value="Genomic_DNA"/>
</dbReference>
<dbReference type="AlphaFoldDB" id="A0A284RV01"/>
<gene>
    <name evidence="2" type="ORF">ARMOST_16017</name>
</gene>
<accession>A0A284RV01</accession>
<feature type="region of interest" description="Disordered" evidence="1">
    <location>
        <begin position="56"/>
        <end position="78"/>
    </location>
</feature>
<name>A0A284RV01_ARMOS</name>
<keyword evidence="3" id="KW-1185">Reference proteome</keyword>
<evidence type="ECO:0000313" key="3">
    <source>
        <dbReference type="Proteomes" id="UP000219338"/>
    </source>
</evidence>
<sequence>MSSKVFKDLRNACSPLVALPQTYGRQRPYYTVGLEVFTASARIPYTEAVFPYNTVTARSPTDNYPPKEAKAPSPPSDYKVTSCNLPLSIDPNPANSRAARDAQK</sequence>
<dbReference type="OrthoDB" id="10580958at2759"/>
<evidence type="ECO:0000313" key="2">
    <source>
        <dbReference type="EMBL" id="SJL12589.1"/>
    </source>
</evidence>
<proteinExistence type="predicted"/>
<protein>
    <submittedName>
        <fullName evidence="2">Uncharacterized protein</fullName>
    </submittedName>
</protein>
<dbReference type="Proteomes" id="UP000219338">
    <property type="component" value="Unassembled WGS sequence"/>
</dbReference>
<evidence type="ECO:0000256" key="1">
    <source>
        <dbReference type="SAM" id="MobiDB-lite"/>
    </source>
</evidence>
<organism evidence="2 3">
    <name type="scientific">Armillaria ostoyae</name>
    <name type="common">Armillaria root rot fungus</name>
    <dbReference type="NCBI Taxonomy" id="47428"/>
    <lineage>
        <taxon>Eukaryota</taxon>
        <taxon>Fungi</taxon>
        <taxon>Dikarya</taxon>
        <taxon>Basidiomycota</taxon>
        <taxon>Agaricomycotina</taxon>
        <taxon>Agaricomycetes</taxon>
        <taxon>Agaricomycetidae</taxon>
        <taxon>Agaricales</taxon>
        <taxon>Marasmiineae</taxon>
        <taxon>Physalacriaceae</taxon>
        <taxon>Armillaria</taxon>
    </lineage>
</organism>
<reference evidence="3" key="1">
    <citation type="journal article" date="2017" name="Nat. Ecol. Evol.">
        <title>Genome expansion and lineage-specific genetic innovations in the forest pathogenic fungi Armillaria.</title>
        <authorList>
            <person name="Sipos G."/>
            <person name="Prasanna A.N."/>
            <person name="Walter M.C."/>
            <person name="O'Connor E."/>
            <person name="Balint B."/>
            <person name="Krizsan K."/>
            <person name="Kiss B."/>
            <person name="Hess J."/>
            <person name="Varga T."/>
            <person name="Slot J."/>
            <person name="Riley R."/>
            <person name="Boka B."/>
            <person name="Rigling D."/>
            <person name="Barry K."/>
            <person name="Lee J."/>
            <person name="Mihaltcheva S."/>
            <person name="LaButti K."/>
            <person name="Lipzen A."/>
            <person name="Waldron R."/>
            <person name="Moloney N.M."/>
            <person name="Sperisen C."/>
            <person name="Kredics L."/>
            <person name="Vagvoelgyi C."/>
            <person name="Patrignani A."/>
            <person name="Fitzpatrick D."/>
            <person name="Nagy I."/>
            <person name="Doyle S."/>
            <person name="Anderson J.B."/>
            <person name="Grigoriev I.V."/>
            <person name="Gueldener U."/>
            <person name="Muensterkoetter M."/>
            <person name="Nagy L.G."/>
        </authorList>
    </citation>
    <scope>NUCLEOTIDE SEQUENCE [LARGE SCALE GENOMIC DNA]</scope>
    <source>
        <strain evidence="3">C18/9</strain>
    </source>
</reference>